<evidence type="ECO:0000313" key="1">
    <source>
        <dbReference type="EMBL" id="KRG76539.1"/>
    </source>
</evidence>
<evidence type="ECO:0008006" key="3">
    <source>
        <dbReference type="Google" id="ProtNLM"/>
    </source>
</evidence>
<comment type="caution">
    <text evidence="1">The sequence shown here is derived from an EMBL/GenBank/DDBJ whole genome shotgun (WGS) entry which is preliminary data.</text>
</comment>
<dbReference type="EMBL" id="LDJM01000022">
    <property type="protein sequence ID" value="KRG76539.1"/>
    <property type="molecule type" value="Genomic_DNA"/>
</dbReference>
<organism evidence="1 2">
    <name type="scientific">Stenotrophomonas ginsengisoli</name>
    <dbReference type="NCBI Taxonomy" id="336566"/>
    <lineage>
        <taxon>Bacteria</taxon>
        <taxon>Pseudomonadati</taxon>
        <taxon>Pseudomonadota</taxon>
        <taxon>Gammaproteobacteria</taxon>
        <taxon>Lysobacterales</taxon>
        <taxon>Lysobacteraceae</taxon>
        <taxon>Stenotrophomonas</taxon>
    </lineage>
</organism>
<gene>
    <name evidence="1" type="ORF">ABB30_09455</name>
</gene>
<dbReference type="GO" id="GO:0008967">
    <property type="term" value="F:phosphoglycolate phosphatase activity"/>
    <property type="evidence" value="ECO:0007669"/>
    <property type="project" value="TreeGrafter"/>
</dbReference>
<dbReference type="SFLD" id="SFLDG01129">
    <property type="entry name" value="C1.5:_HAD__Beta-PGM__Phosphata"/>
    <property type="match status" value="1"/>
</dbReference>
<dbReference type="RefSeq" id="WP_161808848.1">
    <property type="nucleotide sequence ID" value="NZ_LDJM01000022.1"/>
</dbReference>
<dbReference type="SUPFAM" id="SSF56784">
    <property type="entry name" value="HAD-like"/>
    <property type="match status" value="1"/>
</dbReference>
<evidence type="ECO:0000313" key="2">
    <source>
        <dbReference type="Proteomes" id="UP000050956"/>
    </source>
</evidence>
<reference evidence="1 2" key="1">
    <citation type="submission" date="2015-05" db="EMBL/GenBank/DDBJ databases">
        <title>Genome sequencing and analysis of members of genus Stenotrophomonas.</title>
        <authorList>
            <person name="Patil P.P."/>
            <person name="Midha S."/>
            <person name="Patil P.B."/>
        </authorList>
    </citation>
    <scope>NUCLEOTIDE SEQUENCE [LARGE SCALE GENOMIC DNA]</scope>
    <source>
        <strain evidence="1 2">DSM 24757</strain>
    </source>
</reference>
<keyword evidence="2" id="KW-1185">Reference proteome</keyword>
<protein>
    <recommendedName>
        <fullName evidence="3">HAD family hydrolase</fullName>
    </recommendedName>
</protein>
<dbReference type="PANTHER" id="PTHR43434">
    <property type="entry name" value="PHOSPHOGLYCOLATE PHOSPHATASE"/>
    <property type="match status" value="1"/>
</dbReference>
<dbReference type="InterPro" id="IPR023214">
    <property type="entry name" value="HAD_sf"/>
</dbReference>
<dbReference type="Pfam" id="PF13419">
    <property type="entry name" value="HAD_2"/>
    <property type="match status" value="1"/>
</dbReference>
<name>A0A0R0D4T1_9GAMM</name>
<dbReference type="STRING" id="336566.ABB30_09455"/>
<dbReference type="PATRIC" id="fig|336566.3.peg.1309"/>
<dbReference type="GO" id="GO:0006281">
    <property type="term" value="P:DNA repair"/>
    <property type="evidence" value="ECO:0007669"/>
    <property type="project" value="TreeGrafter"/>
</dbReference>
<dbReference type="InterPro" id="IPR036412">
    <property type="entry name" value="HAD-like_sf"/>
</dbReference>
<proteinExistence type="predicted"/>
<dbReference type="InterPro" id="IPR041492">
    <property type="entry name" value="HAD_2"/>
</dbReference>
<dbReference type="Gene3D" id="3.40.50.1000">
    <property type="entry name" value="HAD superfamily/HAD-like"/>
    <property type="match status" value="1"/>
</dbReference>
<sequence>MTPPAMPAAARRYDLLLFDFDGTLADSSVLFDRFVPALGRQRGVPEPAGGWHSLRGLDSRAMLRALRIRWWQLPGVTRQMRATMAAHLDQVQLYPGMLPVLQQLHGQGVQMVVVSSNTRPTVEQILGPALPLFSALHCGASLLGKRRIMARALRQARVPAARALSIGDECRDAQASQACGIAFAGVSWGMATAAALQPYSAGALLARPDDLLHCVAQGNAPA</sequence>
<dbReference type="Gene3D" id="1.10.150.240">
    <property type="entry name" value="Putative phosphatase, domain 2"/>
    <property type="match status" value="1"/>
</dbReference>
<dbReference type="InterPro" id="IPR023198">
    <property type="entry name" value="PGP-like_dom2"/>
</dbReference>
<dbReference type="AlphaFoldDB" id="A0A0R0D4T1"/>
<dbReference type="PANTHER" id="PTHR43434:SF13">
    <property type="entry name" value="PHOSPHOGLYCOLATE PHOSPHATASE"/>
    <property type="match status" value="1"/>
</dbReference>
<dbReference type="InterPro" id="IPR050155">
    <property type="entry name" value="HAD-like_hydrolase_sf"/>
</dbReference>
<dbReference type="GO" id="GO:0005829">
    <property type="term" value="C:cytosol"/>
    <property type="evidence" value="ECO:0007669"/>
    <property type="project" value="TreeGrafter"/>
</dbReference>
<accession>A0A0R0D4T1</accession>
<dbReference type="SFLD" id="SFLDS00003">
    <property type="entry name" value="Haloacid_Dehalogenase"/>
    <property type="match status" value="1"/>
</dbReference>
<dbReference type="Proteomes" id="UP000050956">
    <property type="component" value="Unassembled WGS sequence"/>
</dbReference>